<evidence type="ECO:0000256" key="1">
    <source>
        <dbReference type="ARBA" id="ARBA00005636"/>
    </source>
</evidence>
<dbReference type="InterPro" id="IPR008991">
    <property type="entry name" value="Translation_prot_SH3-like_sf"/>
</dbReference>
<dbReference type="Gene3D" id="2.30.30.30">
    <property type="match status" value="1"/>
</dbReference>
<dbReference type="Gene3D" id="4.10.950.10">
    <property type="entry name" value="Ribosomal protein L2, domain 3"/>
    <property type="match status" value="1"/>
</dbReference>
<evidence type="ECO:0000256" key="2">
    <source>
        <dbReference type="ARBA" id="ARBA00022980"/>
    </source>
</evidence>
<feature type="domain" description="Large ribosomal subunit protein uL2 C-terminal" evidence="4">
    <location>
        <begin position="82"/>
        <end position="217"/>
    </location>
</feature>
<evidence type="ECO:0000256" key="3">
    <source>
        <dbReference type="ARBA" id="ARBA00023274"/>
    </source>
</evidence>
<dbReference type="GO" id="GO:0022625">
    <property type="term" value="C:cytosolic large ribosomal subunit"/>
    <property type="evidence" value="ECO:0007669"/>
    <property type="project" value="TreeGrafter"/>
</dbReference>
<dbReference type="InterPro" id="IPR022671">
    <property type="entry name" value="Ribosomal_uL2_CS"/>
</dbReference>
<dbReference type="GO" id="GO:0003723">
    <property type="term" value="F:RNA binding"/>
    <property type="evidence" value="ECO:0007669"/>
    <property type="project" value="TreeGrafter"/>
</dbReference>
<dbReference type="GO" id="GO:0003735">
    <property type="term" value="F:structural constituent of ribosome"/>
    <property type="evidence" value="ECO:0007669"/>
    <property type="project" value="InterPro"/>
</dbReference>
<protein>
    <submittedName>
        <fullName evidence="5">Ribosomal protein L2</fullName>
    </submittedName>
    <submittedName>
        <fullName evidence="6">Ribosomal protein L8</fullName>
    </submittedName>
</protein>
<dbReference type="SUPFAM" id="SSF50249">
    <property type="entry name" value="Nucleic acid-binding proteins"/>
    <property type="match status" value="1"/>
</dbReference>
<reference evidence="5" key="1">
    <citation type="submission" date="2021-05" db="EMBL/GenBank/DDBJ databases">
        <title>Encephalitozoon hellem ATCC 50604 Complete Genome.</title>
        <authorList>
            <person name="Mascarenhas dos Santos A.C."/>
            <person name="Julian A.T."/>
            <person name="Pombert J.-F."/>
        </authorList>
    </citation>
    <scope>NUCLEOTIDE SEQUENCE</scope>
    <source>
        <strain evidence="5">ATCC 50604</strain>
    </source>
</reference>
<dbReference type="SUPFAM" id="SSF50104">
    <property type="entry name" value="Translation proteins SH3-like domain"/>
    <property type="match status" value="1"/>
</dbReference>
<dbReference type="PANTHER" id="PTHR13691:SF16">
    <property type="entry name" value="LARGE RIBOSOMAL SUBUNIT PROTEIN UL2"/>
    <property type="match status" value="1"/>
</dbReference>
<keyword evidence="2 5" id="KW-0689">Ribosomal protein</keyword>
<dbReference type="InterPro" id="IPR022669">
    <property type="entry name" value="Ribosomal_uL2_C"/>
</dbReference>
<evidence type="ECO:0000313" key="5">
    <source>
        <dbReference type="EMBL" id="UTX42330.1"/>
    </source>
</evidence>
<sequence>MGKITRRTREVKKKERQPIVKASLKYPIVPHVEEGEVIDIVHERSRGAPVAIISFKELDCMVPASEGIYTGKKIFIGDEAPIDIGNITKIKNVPEGMAVNSVEMSYGDGGRISMTNGSYSLVVNHRRETNETVIKIPSGKKMTVSSECRCIVGVVAGGGIHDKPLLKASVAHYKAKARGHVFPRVRGVAMNPVEHIHGGGNHQHVGKPTTVSKKDISQEQKIGLVGARRTGYRVGSRKV</sequence>
<keyword evidence="3" id="KW-0687">Ribonucleoprotein</keyword>
<dbReference type="AlphaFoldDB" id="A0A9Q9C2M3"/>
<dbReference type="FunFam" id="4.10.950.10:FF:000002">
    <property type="entry name" value="60S ribosomal protein L2"/>
    <property type="match status" value="1"/>
</dbReference>
<dbReference type="Gene3D" id="2.40.50.140">
    <property type="entry name" value="Nucleic acid-binding proteins"/>
    <property type="match status" value="1"/>
</dbReference>
<dbReference type="InterPro" id="IPR014726">
    <property type="entry name" value="Ribosomal_uL2_dom3"/>
</dbReference>
<dbReference type="OrthoDB" id="10267824at2759"/>
<dbReference type="PROSITE" id="PS00467">
    <property type="entry name" value="RIBOSOMAL_L2"/>
    <property type="match status" value="1"/>
</dbReference>
<evidence type="ECO:0000313" key="8">
    <source>
        <dbReference type="Proteomes" id="UP001217963"/>
    </source>
</evidence>
<dbReference type="InterPro" id="IPR002171">
    <property type="entry name" value="Ribosomal_uL2"/>
</dbReference>
<keyword evidence="8" id="KW-1185">Reference proteome</keyword>
<dbReference type="EMBL" id="CP075147">
    <property type="protein sequence ID" value="UTX42330.1"/>
    <property type="molecule type" value="Genomic_DNA"/>
</dbReference>
<evidence type="ECO:0000259" key="4">
    <source>
        <dbReference type="SMART" id="SM01382"/>
    </source>
</evidence>
<dbReference type="InterPro" id="IPR012340">
    <property type="entry name" value="NA-bd_OB-fold"/>
</dbReference>
<evidence type="ECO:0000313" key="7">
    <source>
        <dbReference type="Proteomes" id="UP001059546"/>
    </source>
</evidence>
<dbReference type="PANTHER" id="PTHR13691">
    <property type="entry name" value="RIBOSOMAL PROTEIN L2"/>
    <property type="match status" value="1"/>
</dbReference>
<dbReference type="Proteomes" id="UP001217963">
    <property type="component" value="Chromosome I"/>
</dbReference>
<comment type="similarity">
    <text evidence="1">Belongs to the universal ribosomal protein uL2 family.</text>
</comment>
<proteinExistence type="inferred from homology"/>
<dbReference type="SMART" id="SM01382">
    <property type="entry name" value="Ribosomal_L2_C"/>
    <property type="match status" value="1"/>
</dbReference>
<dbReference type="EMBL" id="CP119062">
    <property type="protein sequence ID" value="WEL37772.1"/>
    <property type="molecule type" value="Genomic_DNA"/>
</dbReference>
<dbReference type="PIRSF" id="PIRSF002158">
    <property type="entry name" value="Ribosomal_L2"/>
    <property type="match status" value="1"/>
</dbReference>
<dbReference type="Proteomes" id="UP001059546">
    <property type="component" value="Chromosome I"/>
</dbReference>
<dbReference type="InterPro" id="IPR014722">
    <property type="entry name" value="Rib_uL2_dom2"/>
</dbReference>
<name>A0A9Q9C2M3_ENCHE</name>
<accession>A0A9Q9C2M3</accession>
<dbReference type="Pfam" id="PF03947">
    <property type="entry name" value="Ribosomal_L2_C"/>
    <property type="match status" value="1"/>
</dbReference>
<gene>
    <name evidence="5" type="ORF">GPU96_01g00310</name>
    <name evidence="6" type="ORF">PFJ87_01g00240</name>
</gene>
<reference evidence="6 8" key="2">
    <citation type="submission" date="2023-02" db="EMBL/GenBank/DDBJ databases">
        <title>Encephalitozoon hellem ATCC 50451 complete genome.</title>
        <authorList>
            <person name="Mascarenhas dos Santos A.C."/>
            <person name="Julian A.T."/>
            <person name="Pombert J.-F."/>
        </authorList>
    </citation>
    <scope>NUCLEOTIDE SEQUENCE [LARGE SCALE GENOMIC DNA]</scope>
    <source>
        <strain evidence="6 8">ATCC 50451</strain>
    </source>
</reference>
<organism evidence="5 7">
    <name type="scientific">Encephalitozoon hellem</name>
    <name type="common">Microsporidian parasite</name>
    <dbReference type="NCBI Taxonomy" id="27973"/>
    <lineage>
        <taxon>Eukaryota</taxon>
        <taxon>Fungi</taxon>
        <taxon>Fungi incertae sedis</taxon>
        <taxon>Microsporidia</taxon>
        <taxon>Unikaryonidae</taxon>
        <taxon>Encephalitozoon</taxon>
    </lineage>
</organism>
<dbReference type="GO" id="GO:0002181">
    <property type="term" value="P:cytoplasmic translation"/>
    <property type="evidence" value="ECO:0007669"/>
    <property type="project" value="TreeGrafter"/>
</dbReference>
<evidence type="ECO:0000313" key="6">
    <source>
        <dbReference type="EMBL" id="WEL37772.1"/>
    </source>
</evidence>